<proteinExistence type="predicted"/>
<dbReference type="OrthoDB" id="414207at2759"/>
<reference evidence="1" key="1">
    <citation type="submission" date="2021-02" db="EMBL/GenBank/DDBJ databases">
        <authorList>
            <person name="Dougan E. K."/>
            <person name="Rhodes N."/>
            <person name="Thang M."/>
            <person name="Chan C."/>
        </authorList>
    </citation>
    <scope>NUCLEOTIDE SEQUENCE</scope>
</reference>
<dbReference type="AlphaFoldDB" id="A0A813C0W0"/>
<comment type="caution">
    <text evidence="1">The sequence shown here is derived from an EMBL/GenBank/DDBJ whole genome shotgun (WGS) entry which is preliminary data.</text>
</comment>
<protein>
    <submittedName>
        <fullName evidence="1">Uncharacterized protein</fullName>
    </submittedName>
</protein>
<evidence type="ECO:0000313" key="1">
    <source>
        <dbReference type="EMBL" id="CAE7936527.1"/>
    </source>
</evidence>
<dbReference type="EMBL" id="CAJNJA010084141">
    <property type="protein sequence ID" value="CAE7936527.1"/>
    <property type="molecule type" value="Genomic_DNA"/>
</dbReference>
<accession>A0A813C0W0</accession>
<organism evidence="1 2">
    <name type="scientific">Symbiodinium necroappetens</name>
    <dbReference type="NCBI Taxonomy" id="1628268"/>
    <lineage>
        <taxon>Eukaryota</taxon>
        <taxon>Sar</taxon>
        <taxon>Alveolata</taxon>
        <taxon>Dinophyceae</taxon>
        <taxon>Suessiales</taxon>
        <taxon>Symbiodiniaceae</taxon>
        <taxon>Symbiodinium</taxon>
    </lineage>
</organism>
<keyword evidence="2" id="KW-1185">Reference proteome</keyword>
<gene>
    <name evidence="1" type="ORF">SNEC2469_LOCUS32792</name>
</gene>
<name>A0A813C0W0_9DINO</name>
<dbReference type="Proteomes" id="UP000601435">
    <property type="component" value="Unassembled WGS sequence"/>
</dbReference>
<sequence>MPRATVSFKHEEQEWNHEFEVDAATTVLDLKRKMTSSAPEHAAWFELCRDGSTVKNSDLVDPLAIYIFHYLGPSGSDQDNLEQHVAGLTAEDHDDPFPSAREEPRPLSAPVAAAIAEPAVPRWRITGGSDKGGIIVRQSESLKSADLGRVSTGAIVEEIAKVGDRLCYRLEEGTGPAKGWVSIRVSGKELAEKIS</sequence>
<evidence type="ECO:0000313" key="2">
    <source>
        <dbReference type="Proteomes" id="UP000601435"/>
    </source>
</evidence>